<evidence type="ECO:0000259" key="13">
    <source>
        <dbReference type="Pfam" id="PF02163"/>
    </source>
</evidence>
<evidence type="ECO:0000256" key="4">
    <source>
        <dbReference type="ARBA" id="ARBA00022670"/>
    </source>
</evidence>
<keyword evidence="7" id="KW-0378">Hydrolase</keyword>
<dbReference type="GO" id="GO:0046872">
    <property type="term" value="F:metal ion binding"/>
    <property type="evidence" value="ECO:0007669"/>
    <property type="project" value="UniProtKB-KW"/>
</dbReference>
<evidence type="ECO:0000256" key="3">
    <source>
        <dbReference type="ARBA" id="ARBA00007931"/>
    </source>
</evidence>
<feature type="transmembrane region" description="Helical" evidence="12">
    <location>
        <begin position="126"/>
        <end position="144"/>
    </location>
</feature>
<dbReference type="PANTHER" id="PTHR39188:SF3">
    <property type="entry name" value="STAGE IV SPORULATION PROTEIN FB"/>
    <property type="match status" value="1"/>
</dbReference>
<keyword evidence="10" id="KW-0482">Metalloprotease</keyword>
<keyword evidence="8" id="KW-0862">Zinc</keyword>
<keyword evidence="5 12" id="KW-0812">Transmembrane</keyword>
<gene>
    <name evidence="14" type="ORF">BE221DRAFT_191490</name>
</gene>
<dbReference type="eggNOG" id="ENOG502SB6S">
    <property type="taxonomic scope" value="Eukaryota"/>
</dbReference>
<evidence type="ECO:0000256" key="2">
    <source>
        <dbReference type="ARBA" id="ARBA00004141"/>
    </source>
</evidence>
<feature type="transmembrane region" description="Helical" evidence="12">
    <location>
        <begin position="65"/>
        <end position="88"/>
    </location>
</feature>
<dbReference type="AlphaFoldDB" id="A0A1Y5IEA6"/>
<dbReference type="Proteomes" id="UP000195557">
    <property type="component" value="Unassembled WGS sequence"/>
</dbReference>
<comment type="similarity">
    <text evidence="3">Belongs to the peptidase M50B family.</text>
</comment>
<comment type="cofactor">
    <cofactor evidence="1">
        <name>Zn(2+)</name>
        <dbReference type="ChEBI" id="CHEBI:29105"/>
    </cofactor>
</comment>
<keyword evidence="11 12" id="KW-0472">Membrane</keyword>
<feature type="transmembrane region" description="Helical" evidence="12">
    <location>
        <begin position="156"/>
        <end position="178"/>
    </location>
</feature>
<feature type="transmembrane region" description="Helical" evidence="12">
    <location>
        <begin position="219"/>
        <end position="239"/>
    </location>
</feature>
<feature type="transmembrane region" description="Helical" evidence="12">
    <location>
        <begin position="245"/>
        <end position="265"/>
    </location>
</feature>
<evidence type="ECO:0000256" key="7">
    <source>
        <dbReference type="ARBA" id="ARBA00022801"/>
    </source>
</evidence>
<reference evidence="14" key="1">
    <citation type="submission" date="2017-04" db="EMBL/GenBank/DDBJ databases">
        <title>Population genomics of picophytoplankton unveils novel chromosome hypervariability.</title>
        <authorList>
            <consortium name="DOE Joint Genome Institute"/>
            <person name="Blanc-Mathieu R."/>
            <person name="Krasovec M."/>
            <person name="Hebrard M."/>
            <person name="Yau S."/>
            <person name="Desgranges E."/>
            <person name="Martin J."/>
            <person name="Schackwitz W."/>
            <person name="Kuo A."/>
            <person name="Salin G."/>
            <person name="Donnadieu C."/>
            <person name="Desdevises Y."/>
            <person name="Sanchez-Ferandin S."/>
            <person name="Moreau H."/>
            <person name="Rivals E."/>
            <person name="Grigoriev I.V."/>
            <person name="Grimsley N."/>
            <person name="Eyre-Walker A."/>
            <person name="Piganeau G."/>
        </authorList>
    </citation>
    <scope>NUCLEOTIDE SEQUENCE [LARGE SCALE GENOMIC DNA]</scope>
    <source>
        <strain evidence="14">RCC 1115</strain>
    </source>
</reference>
<dbReference type="GO" id="GO:0008237">
    <property type="term" value="F:metallopeptidase activity"/>
    <property type="evidence" value="ECO:0007669"/>
    <property type="project" value="UniProtKB-KW"/>
</dbReference>
<accession>A0A1Y5IEA6</accession>
<keyword evidence="4" id="KW-0645">Protease</keyword>
<keyword evidence="9 12" id="KW-1133">Transmembrane helix</keyword>
<dbReference type="Pfam" id="PF02163">
    <property type="entry name" value="Peptidase_M50"/>
    <property type="match status" value="1"/>
</dbReference>
<comment type="subcellular location">
    <subcellularLocation>
        <location evidence="2">Membrane</location>
        <topology evidence="2">Multi-pass membrane protein</topology>
    </subcellularLocation>
</comment>
<dbReference type="GO" id="GO:0016020">
    <property type="term" value="C:membrane"/>
    <property type="evidence" value="ECO:0007669"/>
    <property type="project" value="UniProtKB-SubCell"/>
</dbReference>
<feature type="transmembrane region" description="Helical" evidence="12">
    <location>
        <begin position="95"/>
        <end position="114"/>
    </location>
</feature>
<evidence type="ECO:0000256" key="10">
    <source>
        <dbReference type="ARBA" id="ARBA00023049"/>
    </source>
</evidence>
<name>A0A1Y5IEA6_OSTTA</name>
<evidence type="ECO:0000256" key="6">
    <source>
        <dbReference type="ARBA" id="ARBA00022723"/>
    </source>
</evidence>
<evidence type="ECO:0000313" key="14">
    <source>
        <dbReference type="EMBL" id="OUS46967.1"/>
    </source>
</evidence>
<evidence type="ECO:0000256" key="9">
    <source>
        <dbReference type="ARBA" id="ARBA00022989"/>
    </source>
</evidence>
<protein>
    <submittedName>
        <fullName evidence="14">Sporulation protein IVFB related prote</fullName>
    </submittedName>
</protein>
<evidence type="ECO:0000256" key="8">
    <source>
        <dbReference type="ARBA" id="ARBA00022833"/>
    </source>
</evidence>
<dbReference type="EMBL" id="KZ155780">
    <property type="protein sequence ID" value="OUS46967.1"/>
    <property type="molecule type" value="Genomic_DNA"/>
</dbReference>
<feature type="domain" description="Peptidase M50" evidence="13">
    <location>
        <begin position="105"/>
        <end position="180"/>
    </location>
</feature>
<evidence type="ECO:0000256" key="12">
    <source>
        <dbReference type="SAM" id="Phobius"/>
    </source>
</evidence>
<dbReference type="PANTHER" id="PTHR39188">
    <property type="entry name" value="MEMBRANE-ASSOCIATED ZINC METALLOPROTEASE M50B"/>
    <property type="match status" value="1"/>
</dbReference>
<organism evidence="14">
    <name type="scientific">Ostreococcus tauri</name>
    <name type="common">Marine green alga</name>
    <dbReference type="NCBI Taxonomy" id="70448"/>
    <lineage>
        <taxon>Eukaryota</taxon>
        <taxon>Viridiplantae</taxon>
        <taxon>Chlorophyta</taxon>
        <taxon>Mamiellophyceae</taxon>
        <taxon>Mamiellales</taxon>
        <taxon>Bathycoccaceae</taxon>
        <taxon>Ostreococcus</taxon>
    </lineage>
</organism>
<evidence type="ECO:0000256" key="5">
    <source>
        <dbReference type="ARBA" id="ARBA00022692"/>
    </source>
</evidence>
<evidence type="ECO:0000256" key="11">
    <source>
        <dbReference type="ARBA" id="ARBA00023136"/>
    </source>
</evidence>
<proteinExistence type="inferred from homology"/>
<dbReference type="InterPro" id="IPR008915">
    <property type="entry name" value="Peptidase_M50"/>
</dbReference>
<feature type="transmembrane region" description="Helical" evidence="12">
    <location>
        <begin position="190"/>
        <end position="207"/>
    </location>
</feature>
<sequence>MSRSTGDAIPINTYERSDAPSHVQVSRPAVVPFPVIGQPVRQEQSFVASAISSSDEPWYSRSPKAFTVSGIDVHVSPLLIIYVAFVIAMGSFDGLYHFGLSLFYCVVLFGTVLVHELGHCWATRNVGGVVSHILLWPLGGLAYINLDASSAKGDLWVAAAGPLTHIPMGLVWLLLSAITSGFVKDLAWEALWINVYLFAFNLLIPAYPMDASRILTSTLAICGVSVSAASIVVIGLSMIMSTALLVYGFWLVQLLPVFVGGYTMAETYKIYALRRAGQIHQHPSFAKYEQRSGASVGV</sequence>
<keyword evidence="6" id="KW-0479">Metal-binding</keyword>
<dbReference type="GO" id="GO:0006508">
    <property type="term" value="P:proteolysis"/>
    <property type="evidence" value="ECO:0007669"/>
    <property type="project" value="UniProtKB-KW"/>
</dbReference>
<evidence type="ECO:0000256" key="1">
    <source>
        <dbReference type="ARBA" id="ARBA00001947"/>
    </source>
</evidence>